<evidence type="ECO:0000256" key="2">
    <source>
        <dbReference type="ARBA" id="ARBA00023186"/>
    </source>
</evidence>
<proteinExistence type="predicted"/>
<dbReference type="GO" id="GO:0016151">
    <property type="term" value="F:nickel cation binding"/>
    <property type="evidence" value="ECO:0007669"/>
    <property type="project" value="InterPro"/>
</dbReference>
<organism evidence="3 4">
    <name type="scientific">Nocardioides albus</name>
    <dbReference type="NCBI Taxonomy" id="1841"/>
    <lineage>
        <taxon>Bacteria</taxon>
        <taxon>Bacillati</taxon>
        <taxon>Actinomycetota</taxon>
        <taxon>Actinomycetes</taxon>
        <taxon>Propionibacteriales</taxon>
        <taxon>Nocardioidaceae</taxon>
        <taxon>Nocardioides</taxon>
    </lineage>
</organism>
<accession>A0A7W5A502</accession>
<dbReference type="RefSeq" id="WP_183545946.1">
    <property type="nucleotide sequence ID" value="NZ_BMQT01000009.1"/>
</dbReference>
<sequence>MSDDLLMMLLADARLPVAGHTQSGQLEAAVRSGLTADQVPVFMRSRLASVVRVEAGTAVVALHRLRAGLPLEPVLDAWAARTPAAPMRDTSRTLGRALLRLVRRLFPDSTHVAEVAGLKRPCRPLVLAAAAATGGIAPTSLGRLVAYDDLQTVASASLKLLPLDPLDATSWVHDLLPEAERLATGVAPLTEPHHIPAPSAPQLDLWAQTHAHTTRRLFSA</sequence>
<keyword evidence="4" id="KW-1185">Reference proteome</keyword>
<dbReference type="InterPro" id="IPR002639">
    <property type="entry name" value="UreF"/>
</dbReference>
<dbReference type="Pfam" id="PF01730">
    <property type="entry name" value="UreF"/>
    <property type="match status" value="1"/>
</dbReference>
<dbReference type="Gene3D" id="1.10.4190.10">
    <property type="entry name" value="Urease accessory protein UreF"/>
    <property type="match status" value="1"/>
</dbReference>
<dbReference type="Proteomes" id="UP000577707">
    <property type="component" value="Unassembled WGS sequence"/>
</dbReference>
<evidence type="ECO:0000256" key="1">
    <source>
        <dbReference type="ARBA" id="ARBA00022988"/>
    </source>
</evidence>
<dbReference type="EMBL" id="JACHXG010000005">
    <property type="protein sequence ID" value="MBB3089833.1"/>
    <property type="molecule type" value="Genomic_DNA"/>
</dbReference>
<protein>
    <submittedName>
        <fullName evidence="3">Urease accessory protein</fullName>
    </submittedName>
</protein>
<dbReference type="InterPro" id="IPR038277">
    <property type="entry name" value="UreF_sf"/>
</dbReference>
<evidence type="ECO:0000313" key="4">
    <source>
        <dbReference type="Proteomes" id="UP000577707"/>
    </source>
</evidence>
<keyword evidence="2" id="KW-0143">Chaperone</keyword>
<gene>
    <name evidence="3" type="ORF">FHS12_002782</name>
</gene>
<name>A0A7W5A502_9ACTN</name>
<reference evidence="3 4" key="1">
    <citation type="submission" date="2020-08" db="EMBL/GenBank/DDBJ databases">
        <title>Genomic Encyclopedia of Type Strains, Phase III (KMG-III): the genomes of soil and plant-associated and newly described type strains.</title>
        <authorList>
            <person name="Whitman W."/>
        </authorList>
    </citation>
    <scope>NUCLEOTIDE SEQUENCE [LARGE SCALE GENOMIC DNA]</scope>
    <source>
        <strain evidence="3 4">CECT 3302</strain>
    </source>
</reference>
<evidence type="ECO:0000313" key="3">
    <source>
        <dbReference type="EMBL" id="MBB3089833.1"/>
    </source>
</evidence>
<dbReference type="PANTHER" id="PTHR33620">
    <property type="entry name" value="UREASE ACCESSORY PROTEIN F"/>
    <property type="match status" value="1"/>
</dbReference>
<keyword evidence="1" id="KW-0996">Nickel insertion</keyword>
<dbReference type="PANTHER" id="PTHR33620:SF1">
    <property type="entry name" value="UREASE ACCESSORY PROTEIN F"/>
    <property type="match status" value="1"/>
</dbReference>
<dbReference type="AlphaFoldDB" id="A0A7W5A502"/>
<comment type="caution">
    <text evidence="3">The sequence shown here is derived from an EMBL/GenBank/DDBJ whole genome shotgun (WGS) entry which is preliminary data.</text>
</comment>